<evidence type="ECO:0000259" key="1">
    <source>
        <dbReference type="Pfam" id="PF14082"/>
    </source>
</evidence>
<name>A0A9X3ER78_9GAMM</name>
<accession>A0A9X3ER78</accession>
<dbReference type="Pfam" id="PF14082">
    <property type="entry name" value="SduA_C"/>
    <property type="match status" value="1"/>
</dbReference>
<sequence length="207" mass="23978">MKNLQPHLLDPIKCRTEWNDYRALLAAKPTLSEQKDVLPFFKKSKDLSLLICSYFPNIKTPDRFAHEYELDGDFVADLVVGDSKVHHYLLVEFENGATDSVFKQKGKKATPDWAPRFEGAYSQLIDWLWKLEDKRSTADFVNTFGSRRATFQGLIVIGKDMNLSQQEKDRLKWRMDRTMIDSNAVSMVSFDDLAGDLDHWLKAYHNV</sequence>
<dbReference type="EMBL" id="JAPNOA010000059">
    <property type="protein sequence ID" value="MCY0967408.1"/>
    <property type="molecule type" value="Genomic_DNA"/>
</dbReference>
<dbReference type="AlphaFoldDB" id="A0A9X3ER78"/>
<protein>
    <submittedName>
        <fullName evidence="2">DUF4263 domain-containing protein</fullName>
    </submittedName>
</protein>
<evidence type="ECO:0000313" key="2">
    <source>
        <dbReference type="EMBL" id="MCY0967408.1"/>
    </source>
</evidence>
<comment type="caution">
    <text evidence="2">The sequence shown here is derived from an EMBL/GenBank/DDBJ whole genome shotgun (WGS) entry which is preliminary data.</text>
</comment>
<gene>
    <name evidence="2" type="ORF">OUO13_19685</name>
</gene>
<reference evidence="2" key="1">
    <citation type="submission" date="2022-11" db="EMBL/GenBank/DDBJ databases">
        <title>Parathalassolutuus dongxingensis gen. nov., sp. nov., a novel member of family Oceanospirillaceae isolated from a coastal shrimp pond in Guangxi, China.</title>
        <authorList>
            <person name="Chen H."/>
        </authorList>
    </citation>
    <scope>NUCLEOTIDE SEQUENCE</scope>
    <source>
        <strain evidence="2">G-43</strain>
    </source>
</reference>
<dbReference type="InterPro" id="IPR025359">
    <property type="entry name" value="SduA_C"/>
</dbReference>
<feature type="domain" description="Shedu protein SduA C-terminal" evidence="1">
    <location>
        <begin position="32"/>
        <end position="193"/>
    </location>
</feature>
<keyword evidence="3" id="KW-1185">Reference proteome</keyword>
<proteinExistence type="predicted"/>
<organism evidence="2 3">
    <name type="scientific">Parathalassolituus penaei</name>
    <dbReference type="NCBI Taxonomy" id="2997323"/>
    <lineage>
        <taxon>Bacteria</taxon>
        <taxon>Pseudomonadati</taxon>
        <taxon>Pseudomonadota</taxon>
        <taxon>Gammaproteobacteria</taxon>
        <taxon>Oceanospirillales</taxon>
        <taxon>Oceanospirillaceae</taxon>
        <taxon>Parathalassolituus</taxon>
    </lineage>
</organism>
<evidence type="ECO:0000313" key="3">
    <source>
        <dbReference type="Proteomes" id="UP001150830"/>
    </source>
</evidence>
<dbReference type="Proteomes" id="UP001150830">
    <property type="component" value="Unassembled WGS sequence"/>
</dbReference>
<dbReference type="RefSeq" id="WP_283175605.1">
    <property type="nucleotide sequence ID" value="NZ_JAPNOA010000059.1"/>
</dbReference>